<proteinExistence type="predicted"/>
<evidence type="ECO:0000256" key="1">
    <source>
        <dbReference type="SAM" id="MobiDB-lite"/>
    </source>
</evidence>
<feature type="region of interest" description="Disordered" evidence="1">
    <location>
        <begin position="57"/>
        <end position="93"/>
    </location>
</feature>
<organism evidence="2 3">
    <name type="scientific">Gossypium schwendimanii</name>
    <name type="common">Cotton</name>
    <dbReference type="NCBI Taxonomy" id="34291"/>
    <lineage>
        <taxon>Eukaryota</taxon>
        <taxon>Viridiplantae</taxon>
        <taxon>Streptophyta</taxon>
        <taxon>Embryophyta</taxon>
        <taxon>Tracheophyta</taxon>
        <taxon>Spermatophyta</taxon>
        <taxon>Magnoliopsida</taxon>
        <taxon>eudicotyledons</taxon>
        <taxon>Gunneridae</taxon>
        <taxon>Pentapetalae</taxon>
        <taxon>rosids</taxon>
        <taxon>malvids</taxon>
        <taxon>Malvales</taxon>
        <taxon>Malvaceae</taxon>
        <taxon>Malvoideae</taxon>
        <taxon>Gossypium</taxon>
    </lineage>
</organism>
<protein>
    <submittedName>
        <fullName evidence="2">Uncharacterized protein</fullName>
    </submittedName>
</protein>
<accession>A0A7J9L3P8</accession>
<dbReference type="OrthoDB" id="10337850at2759"/>
<dbReference type="EMBL" id="JABFAF010000004">
    <property type="protein sequence ID" value="MBA0853340.1"/>
    <property type="molecule type" value="Genomic_DNA"/>
</dbReference>
<keyword evidence="3" id="KW-1185">Reference proteome</keyword>
<dbReference type="Proteomes" id="UP000593576">
    <property type="component" value="Unassembled WGS sequence"/>
</dbReference>
<comment type="caution">
    <text evidence="2">The sequence shown here is derived from an EMBL/GenBank/DDBJ whole genome shotgun (WGS) entry which is preliminary data.</text>
</comment>
<evidence type="ECO:0000313" key="3">
    <source>
        <dbReference type="Proteomes" id="UP000593576"/>
    </source>
</evidence>
<gene>
    <name evidence="2" type="ORF">Goshw_016192</name>
</gene>
<name>A0A7J9L3P8_GOSSC</name>
<evidence type="ECO:0000313" key="2">
    <source>
        <dbReference type="EMBL" id="MBA0853340.1"/>
    </source>
</evidence>
<reference evidence="2 3" key="1">
    <citation type="journal article" date="2019" name="Genome Biol. Evol.">
        <title>Insights into the evolution of the New World diploid cottons (Gossypium, subgenus Houzingenia) based on genome sequencing.</title>
        <authorList>
            <person name="Grover C.E."/>
            <person name="Arick M.A. 2nd"/>
            <person name="Thrash A."/>
            <person name="Conover J.L."/>
            <person name="Sanders W.S."/>
            <person name="Peterson D.G."/>
            <person name="Frelichowski J.E."/>
            <person name="Scheffler J.A."/>
            <person name="Scheffler B.E."/>
            <person name="Wendel J.F."/>
        </authorList>
    </citation>
    <scope>NUCLEOTIDE SEQUENCE [LARGE SCALE GENOMIC DNA]</scope>
    <source>
        <strain evidence="2">1</strain>
        <tissue evidence="2">Leaf</tissue>
    </source>
</reference>
<sequence>MQVALTHSFFWVQVHNLSLDFFLKVLPNSKARCEISAETPKEDPDLPFDSHLRKGFSGSKDGLGHHVMNAGKEERRQGGLPRRGVLGYVRQEP</sequence>
<dbReference type="AlphaFoldDB" id="A0A7J9L3P8"/>